<keyword evidence="3" id="KW-0694">RNA-binding</keyword>
<evidence type="ECO:0000313" key="7">
    <source>
        <dbReference type="EMBL" id="KAB2611098.1"/>
    </source>
</evidence>
<comment type="caution">
    <text evidence="7">The sequence shown here is derived from an EMBL/GenBank/DDBJ whole genome shotgun (WGS) entry which is preliminary data.</text>
</comment>
<dbReference type="InterPro" id="IPR033712">
    <property type="entry name" value="Pumilio_RNA-bd"/>
</dbReference>
<reference evidence="8" key="2">
    <citation type="submission" date="2019-10" db="EMBL/GenBank/DDBJ databases">
        <title>A de novo genome assembly of a pear dwarfing rootstock.</title>
        <authorList>
            <person name="Wang F."/>
            <person name="Wang J."/>
            <person name="Li S."/>
            <person name="Zhang Y."/>
            <person name="Fang M."/>
            <person name="Ma L."/>
            <person name="Zhao Y."/>
            <person name="Jiang S."/>
        </authorList>
    </citation>
    <scope>NUCLEOTIDE SEQUENCE [LARGE SCALE GENOMIC DNA]</scope>
</reference>
<dbReference type="Proteomes" id="UP000327157">
    <property type="component" value="Chromosome 17"/>
</dbReference>
<feature type="compositionally biased region" description="Polar residues" evidence="5">
    <location>
        <begin position="222"/>
        <end position="245"/>
    </location>
</feature>
<dbReference type="PROSITE" id="PS50303">
    <property type="entry name" value="PUM_HD"/>
    <property type="match status" value="1"/>
</dbReference>
<feature type="repeat" description="Pumilio" evidence="4">
    <location>
        <begin position="748"/>
        <end position="783"/>
    </location>
</feature>
<evidence type="ECO:0000256" key="1">
    <source>
        <dbReference type="ARBA" id="ARBA00022737"/>
    </source>
</evidence>
<proteinExistence type="predicted"/>
<dbReference type="GO" id="GO:0003729">
    <property type="term" value="F:mRNA binding"/>
    <property type="evidence" value="ECO:0007669"/>
    <property type="project" value="TreeGrafter"/>
</dbReference>
<evidence type="ECO:0000259" key="6">
    <source>
        <dbReference type="PROSITE" id="PS50303"/>
    </source>
</evidence>
<dbReference type="GO" id="GO:0006417">
    <property type="term" value="P:regulation of translation"/>
    <property type="evidence" value="ECO:0007669"/>
    <property type="project" value="UniProtKB-KW"/>
</dbReference>
<dbReference type="InterPro" id="IPR016024">
    <property type="entry name" value="ARM-type_fold"/>
</dbReference>
<dbReference type="Pfam" id="PF00806">
    <property type="entry name" value="PUF"/>
    <property type="match status" value="6"/>
</dbReference>
<dbReference type="PANTHER" id="PTHR12537">
    <property type="entry name" value="RNA BINDING PROTEIN PUMILIO-RELATED"/>
    <property type="match status" value="1"/>
</dbReference>
<evidence type="ECO:0000256" key="2">
    <source>
        <dbReference type="ARBA" id="ARBA00022845"/>
    </source>
</evidence>
<feature type="repeat" description="Pumilio" evidence="4">
    <location>
        <begin position="603"/>
        <end position="638"/>
    </location>
</feature>
<dbReference type="PROSITE" id="PS50302">
    <property type="entry name" value="PUM"/>
    <property type="match status" value="6"/>
</dbReference>
<keyword evidence="1" id="KW-0677">Repeat</keyword>
<dbReference type="Pfam" id="PF07990">
    <property type="entry name" value="NABP"/>
    <property type="match status" value="1"/>
</dbReference>
<feature type="domain" description="PUM-HD" evidence="6">
    <location>
        <begin position="539"/>
        <end position="872"/>
    </location>
</feature>
<feature type="repeat" description="Pumilio" evidence="4">
    <location>
        <begin position="784"/>
        <end position="819"/>
    </location>
</feature>
<dbReference type="InterPro" id="IPR001313">
    <property type="entry name" value="Pumilio_RNA-bd_rpt"/>
</dbReference>
<dbReference type="CDD" id="cd07920">
    <property type="entry name" value="Pumilio"/>
    <property type="match status" value="1"/>
</dbReference>
<dbReference type="SMART" id="SM00025">
    <property type="entry name" value="Pumilio"/>
    <property type="match status" value="6"/>
</dbReference>
<evidence type="ECO:0000256" key="3">
    <source>
        <dbReference type="ARBA" id="ARBA00022884"/>
    </source>
</evidence>
<reference evidence="7 8" key="3">
    <citation type="submission" date="2019-11" db="EMBL/GenBank/DDBJ databases">
        <title>A de novo genome assembly of a pear dwarfing rootstock.</title>
        <authorList>
            <person name="Wang F."/>
            <person name="Wang J."/>
            <person name="Li S."/>
            <person name="Zhang Y."/>
            <person name="Fang M."/>
            <person name="Ma L."/>
            <person name="Zhao Y."/>
            <person name="Jiang S."/>
        </authorList>
    </citation>
    <scope>NUCLEOTIDE SEQUENCE [LARGE SCALE GENOMIC DNA]</scope>
    <source>
        <strain evidence="7">S2</strain>
        <tissue evidence="7">Leaf</tissue>
    </source>
</reference>
<feature type="repeat" description="Pumilio" evidence="4">
    <location>
        <begin position="639"/>
        <end position="674"/>
    </location>
</feature>
<feature type="region of interest" description="Disordered" evidence="5">
    <location>
        <begin position="1"/>
        <end position="30"/>
    </location>
</feature>
<dbReference type="OrthoDB" id="668540at2759"/>
<dbReference type="InterPro" id="IPR033133">
    <property type="entry name" value="PUM-HD"/>
</dbReference>
<name>A0A5N5G764_9ROSA</name>
<dbReference type="PANTHER" id="PTHR12537:SF119">
    <property type="entry name" value="PUMILIO HOMOLOG 6, CHLOROPLASTIC"/>
    <property type="match status" value="1"/>
</dbReference>
<keyword evidence="8" id="KW-1185">Reference proteome</keyword>
<evidence type="ECO:0000256" key="5">
    <source>
        <dbReference type="SAM" id="MobiDB-lite"/>
    </source>
</evidence>
<feature type="region of interest" description="Disordered" evidence="5">
    <location>
        <begin position="140"/>
        <end position="162"/>
    </location>
</feature>
<feature type="repeat" description="Pumilio" evidence="4">
    <location>
        <begin position="675"/>
        <end position="710"/>
    </location>
</feature>
<accession>A0A5N5G764</accession>
<dbReference type="GO" id="GO:0005737">
    <property type="term" value="C:cytoplasm"/>
    <property type="evidence" value="ECO:0007669"/>
    <property type="project" value="TreeGrafter"/>
</dbReference>
<dbReference type="InterPro" id="IPR012940">
    <property type="entry name" value="NABP"/>
</dbReference>
<dbReference type="EMBL" id="SMOL01000487">
    <property type="protein sequence ID" value="KAB2611098.1"/>
    <property type="molecule type" value="Genomic_DNA"/>
</dbReference>
<feature type="region of interest" description="Disordered" evidence="5">
    <location>
        <begin position="219"/>
        <end position="255"/>
    </location>
</feature>
<dbReference type="InterPro" id="IPR011989">
    <property type="entry name" value="ARM-like"/>
</dbReference>
<sequence length="872" mass="95726">MATEGLMRMVESNSETKWPPSKDSATFGSPLRSMTAEESGFISKGHGFKRDRAELLPNRSGSAPPSMEGSISAIENLLRQQNSSMKTSLTNLNNVVDSVENEEKLSSDPAHLAYLLSNMNLNARPPSPLIVRENHHVVHHSGGLGTKWRSTSLDDSASGSLHLSQGSLSTLQEDPNDAKDSVAVMPVKDTASLASYDKSLVDLIQCSYTLALGSIPNDVPLPTSSPSAQQCQPDDGTGNLQTDESNIGHDGSRSNASINGDLGFDLSSARASIVDINNNKQQEQSYRRYVPQHNLSTQQAQLVSQGMNYLQSGMQNLPHITPALYSTPTPYMTSGSPFYPNYQSSGVFPPQYSMGGYTLGSTFLPSCMPGYTSHGSFSTPFDAYLGPRFSGQTVDVSRRERIPHDSDMQHPSRFYGQHGPMLQPPFVDPLYTQYYARSLEDSYGASIQYGYLPSRGQLSQQELNASAYTGGPKFYSSTNGNQGIPSLRNVGINGSDYYGFPSGIGVMTQFPASPLGSPILPSSPMGRTNHFGRKYELRTPQGSVSGVYSGWQGQRSSNLVDPRRHSLLEKLKSSNPHKFELFDIAENIVDFSSAEDKVSVFKEILPSASKLMTDVFGNYVIQKFFEYGTPEQKKELADQPAGQMLPLSLQMYGCRVIQKALEVIELDQKIQLVHELDGHVMICVRDQNGNHVIQKCIECIPIGKIGFIISAFQGQVAALSTHPYGCRVIQRVLEHCSNDLQSQCIVDEILESAYDLAQDQYGNYVTQHVLERGKPNERSQIISKLVGKIVQLSQHKYASNVVKKGLEYGDTAERELLIEEIIGQMEENDSLLKMKGYRKGEALTEDPFGSLGPPVFPIPLFGLKVLLEECGS</sequence>
<reference evidence="7 8" key="1">
    <citation type="submission" date="2019-09" db="EMBL/GenBank/DDBJ databases">
        <authorList>
            <person name="Ou C."/>
        </authorList>
    </citation>
    <scope>NUCLEOTIDE SEQUENCE [LARGE SCALE GENOMIC DNA]</scope>
    <source>
        <strain evidence="7">S2</strain>
        <tissue evidence="7">Leaf</tissue>
    </source>
</reference>
<evidence type="ECO:0000256" key="4">
    <source>
        <dbReference type="PROSITE-ProRule" id="PRU00317"/>
    </source>
</evidence>
<gene>
    <name evidence="7" type="ORF">D8674_019130</name>
</gene>
<dbReference type="AlphaFoldDB" id="A0A5N5G764"/>
<keyword evidence="2" id="KW-0810">Translation regulation</keyword>
<organism evidence="7 8">
    <name type="scientific">Pyrus ussuriensis x Pyrus communis</name>
    <dbReference type="NCBI Taxonomy" id="2448454"/>
    <lineage>
        <taxon>Eukaryota</taxon>
        <taxon>Viridiplantae</taxon>
        <taxon>Streptophyta</taxon>
        <taxon>Embryophyta</taxon>
        <taxon>Tracheophyta</taxon>
        <taxon>Spermatophyta</taxon>
        <taxon>Magnoliopsida</taxon>
        <taxon>eudicotyledons</taxon>
        <taxon>Gunneridae</taxon>
        <taxon>Pentapetalae</taxon>
        <taxon>rosids</taxon>
        <taxon>fabids</taxon>
        <taxon>Rosales</taxon>
        <taxon>Rosaceae</taxon>
        <taxon>Amygdaloideae</taxon>
        <taxon>Maleae</taxon>
        <taxon>Pyrus</taxon>
    </lineage>
</organism>
<feature type="repeat" description="Pumilio" evidence="4">
    <location>
        <begin position="711"/>
        <end position="747"/>
    </location>
</feature>
<protein>
    <submittedName>
        <fullName evidence="7">Pumilio 5-like</fullName>
    </submittedName>
</protein>
<dbReference type="SUPFAM" id="SSF48371">
    <property type="entry name" value="ARM repeat"/>
    <property type="match status" value="1"/>
</dbReference>
<evidence type="ECO:0000313" key="8">
    <source>
        <dbReference type="Proteomes" id="UP000327157"/>
    </source>
</evidence>
<dbReference type="Gene3D" id="1.25.10.10">
    <property type="entry name" value="Leucine-rich Repeat Variant"/>
    <property type="match status" value="1"/>
</dbReference>